<organism evidence="3 4">
    <name type="scientific">Starmerella bacillaris</name>
    <name type="common">Yeast</name>
    <name type="synonym">Candida zemplinina</name>
    <dbReference type="NCBI Taxonomy" id="1247836"/>
    <lineage>
        <taxon>Eukaryota</taxon>
        <taxon>Fungi</taxon>
        <taxon>Dikarya</taxon>
        <taxon>Ascomycota</taxon>
        <taxon>Saccharomycotina</taxon>
        <taxon>Dipodascomycetes</taxon>
        <taxon>Dipodascales</taxon>
        <taxon>Trichomonascaceae</taxon>
        <taxon>Starmerella</taxon>
    </lineage>
</organism>
<dbReference type="GO" id="GO:0007094">
    <property type="term" value="P:mitotic spindle assembly checkpoint signaling"/>
    <property type="evidence" value="ECO:0007669"/>
    <property type="project" value="TreeGrafter"/>
</dbReference>
<dbReference type="Gene3D" id="1.10.357.150">
    <property type="match status" value="1"/>
</dbReference>
<dbReference type="AlphaFoldDB" id="A0AAV5RM82"/>
<dbReference type="PANTHER" id="PTHR12205">
    <property type="entry name" value="CENTROMERE/KINETOCHORE PROTEIN ZW10"/>
    <property type="match status" value="1"/>
</dbReference>
<dbReference type="Pfam" id="PF22766">
    <property type="entry name" value="ZW10_C2"/>
    <property type="match status" value="1"/>
</dbReference>
<feature type="compositionally biased region" description="Low complexity" evidence="1">
    <location>
        <begin position="422"/>
        <end position="434"/>
    </location>
</feature>
<feature type="compositionally biased region" description="Acidic residues" evidence="1">
    <location>
        <begin position="367"/>
        <end position="396"/>
    </location>
</feature>
<dbReference type="GO" id="GO:0006888">
    <property type="term" value="P:endoplasmic reticulum to Golgi vesicle-mediated transport"/>
    <property type="evidence" value="ECO:0007669"/>
    <property type="project" value="TreeGrafter"/>
</dbReference>
<feature type="domain" description="ZW10 C-terminal helical" evidence="2">
    <location>
        <begin position="564"/>
        <end position="670"/>
    </location>
</feature>
<name>A0AAV5RM82_STABA</name>
<accession>A0AAV5RM82</accession>
<comment type="caution">
    <text evidence="3">The sequence shown here is derived from an EMBL/GenBank/DDBJ whole genome shotgun (WGS) entry which is preliminary data.</text>
</comment>
<reference evidence="3 4" key="1">
    <citation type="journal article" date="2023" name="Elife">
        <title>Identification of key yeast species and microbe-microbe interactions impacting larval growth of Drosophila in the wild.</title>
        <authorList>
            <person name="Mure A."/>
            <person name="Sugiura Y."/>
            <person name="Maeda R."/>
            <person name="Honda K."/>
            <person name="Sakurai N."/>
            <person name="Takahashi Y."/>
            <person name="Watada M."/>
            <person name="Katoh T."/>
            <person name="Gotoh A."/>
            <person name="Gotoh Y."/>
            <person name="Taniguchi I."/>
            <person name="Nakamura K."/>
            <person name="Hayashi T."/>
            <person name="Katayama T."/>
            <person name="Uemura T."/>
            <person name="Hattori Y."/>
        </authorList>
    </citation>
    <scope>NUCLEOTIDE SEQUENCE [LARGE SCALE GENOMIC DNA]</scope>
    <source>
        <strain evidence="3 4">SB-73</strain>
    </source>
</reference>
<gene>
    <name evidence="3" type="ORF">DASB73_031690</name>
</gene>
<keyword evidence="4" id="KW-1185">Reference proteome</keyword>
<sequence>MADVEEYQDSGAVKGRIQLVEAAIDDILNNALTAKLHVPAVETSAHNEPELIDSQLFNELWVLNECFKEAKIALDNKDIVVLHNLFERFRPKMEKFNESYPNTLLYIDMSQKLDEYSQGYKTLLKNSYQKIVEINFDSLNGGYFKFDKHAVSDADAISELYSNWKTTITEVGQFIDLLIDSKVSDVLVKDESLVFVPGVPASVPEFTKCLQTMLEYIDTHAPNNLREAIPNRYGAHITSQILLKTIPRLYPEDINQVSDFQEKSLACLLPLKSKLIELNWMKENHAFDDFIKNFPSSWSEKRRLKYLGDLRSLYTNNTPITEESRRKLISIPSVSTKTYKFAGLEDSSNPSGPSGSSGSSKPSEPSEPVEPEEPAEDTADEWEWNEDEDEDEDEAEDEKKDNDNEIVKENEEEKQEQKAETVVESSAIDESSSSLKNNEDNGSVVNLYGEYVKELGFSEKDPFFTLYRAITPLSYTNSSSNLWIFSDTLYFLQHINQEIPDLKEFANSNLSEYVKQNVQEFQYDLLPHAMGDKNLTGADNIINRVLAIAHEANDEGGEELREFVVCQLIELVAFYIINEVEGKRDIAADESSQLAELIKKLESLAVVVKDVNTSVPSWNKFQMLGQILASNLANIGLLFEQNMLLDFSPQELTSLIESLFVDSARRNKLTNEILQH</sequence>
<dbReference type="GO" id="GO:1990423">
    <property type="term" value="C:RZZ complex"/>
    <property type="evidence" value="ECO:0007669"/>
    <property type="project" value="TreeGrafter"/>
</dbReference>
<protein>
    <recommendedName>
        <fullName evidence="2">ZW10 C-terminal helical domain-containing protein</fullName>
    </recommendedName>
</protein>
<evidence type="ECO:0000313" key="3">
    <source>
        <dbReference type="EMBL" id="GMM52206.1"/>
    </source>
</evidence>
<feature type="compositionally biased region" description="Basic and acidic residues" evidence="1">
    <location>
        <begin position="397"/>
        <end position="421"/>
    </location>
</feature>
<evidence type="ECO:0000256" key="1">
    <source>
        <dbReference type="SAM" id="MobiDB-lite"/>
    </source>
</evidence>
<dbReference type="EMBL" id="BTGC01000008">
    <property type="protein sequence ID" value="GMM52206.1"/>
    <property type="molecule type" value="Genomic_DNA"/>
</dbReference>
<dbReference type="InterPro" id="IPR046362">
    <property type="entry name" value="Zw10/DSL1_C_sf"/>
</dbReference>
<dbReference type="InterPro" id="IPR055148">
    <property type="entry name" value="ZW10_C_2"/>
</dbReference>
<evidence type="ECO:0000259" key="2">
    <source>
        <dbReference type="Pfam" id="PF22766"/>
    </source>
</evidence>
<dbReference type="Proteomes" id="UP001362899">
    <property type="component" value="Unassembled WGS sequence"/>
</dbReference>
<dbReference type="PANTHER" id="PTHR12205:SF0">
    <property type="entry name" value="CENTROMERE_KINETOCHORE PROTEIN ZW10 HOMOLOG"/>
    <property type="match status" value="1"/>
</dbReference>
<proteinExistence type="predicted"/>
<feature type="compositionally biased region" description="Low complexity" evidence="1">
    <location>
        <begin position="345"/>
        <end position="363"/>
    </location>
</feature>
<dbReference type="GO" id="GO:0005737">
    <property type="term" value="C:cytoplasm"/>
    <property type="evidence" value="ECO:0007669"/>
    <property type="project" value="GOC"/>
</dbReference>
<evidence type="ECO:0000313" key="4">
    <source>
        <dbReference type="Proteomes" id="UP001362899"/>
    </source>
</evidence>
<feature type="region of interest" description="Disordered" evidence="1">
    <location>
        <begin position="342"/>
        <end position="442"/>
    </location>
</feature>